<evidence type="ECO:0000256" key="5">
    <source>
        <dbReference type="ARBA" id="ARBA00022516"/>
    </source>
</evidence>
<dbReference type="GO" id="GO:0050291">
    <property type="term" value="F:sphingosine N-acyltransferase activity"/>
    <property type="evidence" value="ECO:0007669"/>
    <property type="project" value="Ensembl"/>
</dbReference>
<reference evidence="14" key="1">
    <citation type="submission" date="2025-08" db="UniProtKB">
        <authorList>
            <consortium name="Ensembl"/>
        </authorList>
    </citation>
    <scope>IDENTIFICATION</scope>
</reference>
<dbReference type="OMA" id="NDSADFW"/>
<evidence type="ECO:0000256" key="1">
    <source>
        <dbReference type="ARBA" id="ARBA00004127"/>
    </source>
</evidence>
<dbReference type="Pfam" id="PF03798">
    <property type="entry name" value="TRAM_LAG1_CLN8"/>
    <property type="match status" value="1"/>
</dbReference>
<evidence type="ECO:0000256" key="9">
    <source>
        <dbReference type="ARBA" id="ARBA00049036"/>
    </source>
</evidence>
<evidence type="ECO:0000313" key="15">
    <source>
        <dbReference type="Proteomes" id="UP000694392"/>
    </source>
</evidence>
<evidence type="ECO:0000256" key="12">
    <source>
        <dbReference type="SAM" id="Phobius"/>
    </source>
</evidence>
<keyword evidence="5" id="KW-0443">Lipid metabolism</keyword>
<comment type="catalytic activity">
    <reaction evidence="9">
        <text>sphinganine + octadecanoyl-CoA = N-(octadecanoyl)-sphinganine + CoA + H(+)</text>
        <dbReference type="Rhea" id="RHEA:36547"/>
        <dbReference type="ChEBI" id="CHEBI:15378"/>
        <dbReference type="ChEBI" id="CHEBI:57287"/>
        <dbReference type="ChEBI" id="CHEBI:57394"/>
        <dbReference type="ChEBI" id="CHEBI:57817"/>
        <dbReference type="ChEBI" id="CHEBI:67033"/>
    </reaction>
    <physiologicalReaction direction="left-to-right" evidence="9">
        <dbReference type="Rhea" id="RHEA:36548"/>
    </physiologicalReaction>
</comment>
<evidence type="ECO:0000256" key="6">
    <source>
        <dbReference type="ARBA" id="ARBA00022692"/>
    </source>
</evidence>
<evidence type="ECO:0000313" key="14">
    <source>
        <dbReference type="Ensembl" id="ENSSPUP00000014443.1"/>
    </source>
</evidence>
<name>A0A8D0H0Z5_SPHPU</name>
<gene>
    <name evidence="14" type="primary">CERS3</name>
</gene>
<dbReference type="GO" id="GO:0070268">
    <property type="term" value="P:cornification"/>
    <property type="evidence" value="ECO:0007669"/>
    <property type="project" value="Ensembl"/>
</dbReference>
<keyword evidence="15" id="KW-1185">Reference proteome</keyword>
<evidence type="ECO:0000259" key="13">
    <source>
        <dbReference type="PROSITE" id="PS50922"/>
    </source>
</evidence>
<dbReference type="InterPro" id="IPR016439">
    <property type="entry name" value="Lag1/Lac1-like"/>
</dbReference>
<comment type="pathway">
    <text evidence="3">Lipid metabolism; sphingolipid metabolism.</text>
</comment>
<evidence type="ECO:0000256" key="2">
    <source>
        <dbReference type="ARBA" id="ARBA00004586"/>
    </source>
</evidence>
<feature type="transmembrane region" description="Helical" evidence="12">
    <location>
        <begin position="186"/>
        <end position="211"/>
    </location>
</feature>
<dbReference type="GeneTree" id="ENSGT01030000234515"/>
<evidence type="ECO:0000256" key="7">
    <source>
        <dbReference type="ARBA" id="ARBA00022989"/>
    </source>
</evidence>
<protein>
    <submittedName>
        <fullName evidence="14">Ceramide synthase 3</fullName>
    </submittedName>
</protein>
<feature type="transmembrane region" description="Helical" evidence="12">
    <location>
        <begin position="102"/>
        <end position="121"/>
    </location>
</feature>
<dbReference type="Gene3D" id="1.10.10.60">
    <property type="entry name" value="Homeodomain-like"/>
    <property type="match status" value="1"/>
</dbReference>
<feature type="region of interest" description="Disordered" evidence="11">
    <location>
        <begin position="264"/>
        <end position="289"/>
    </location>
</feature>
<dbReference type="Proteomes" id="UP000694392">
    <property type="component" value="Unplaced"/>
</dbReference>
<sequence length="289" mass="34773">MHYRFHWFWWDNIWLPGNVTWANFEDRNGYIFPKPYQLCASIPYGPFWCHNSLLPLQAEMRLLAKKINWTVHLVEKWFRRRRNIEIPTVSQKFRESLLPSQYWYYMAEIGFYWSLLFTLGFDTKRKDFKAHVVHHLAAISLMASSWCGNYTRIGTLVMIVNDSADFWLEAAKIFNYAGWEDTCGMLFIIFTVVFFITRIILLPFCILRATLYQPTCYYFQPVVAYFFFNGQLLVLQGLHVYWFSLVLKILKKFIFIKVSEQEKQERVREGTEEERRARAGVRREIRSKR</sequence>
<dbReference type="InterPro" id="IPR006634">
    <property type="entry name" value="TLC-dom"/>
</dbReference>
<evidence type="ECO:0000256" key="4">
    <source>
        <dbReference type="ARBA" id="ARBA00004991"/>
    </source>
</evidence>
<evidence type="ECO:0000256" key="3">
    <source>
        <dbReference type="ARBA" id="ARBA00004760"/>
    </source>
</evidence>
<dbReference type="PANTHER" id="PTHR12560">
    <property type="entry name" value="LONGEVITY ASSURANCE FACTOR 1 LAG1"/>
    <property type="match status" value="1"/>
</dbReference>
<dbReference type="GO" id="GO:0005789">
    <property type="term" value="C:endoplasmic reticulum membrane"/>
    <property type="evidence" value="ECO:0007669"/>
    <property type="project" value="UniProtKB-SubCell"/>
</dbReference>
<dbReference type="FunFam" id="1.10.10.60:FF:000020">
    <property type="entry name" value="Ceramide synthase 5"/>
    <property type="match status" value="1"/>
</dbReference>
<dbReference type="PANTHER" id="PTHR12560:SF18">
    <property type="entry name" value="CERAMIDE SYNTHASE 3"/>
    <property type="match status" value="1"/>
</dbReference>
<keyword evidence="5" id="KW-0444">Lipid biosynthesis</keyword>
<evidence type="ECO:0000256" key="10">
    <source>
        <dbReference type="PROSITE-ProRule" id="PRU00205"/>
    </source>
</evidence>
<keyword evidence="6 10" id="KW-0812">Transmembrane</keyword>
<proteinExistence type="predicted"/>
<evidence type="ECO:0000256" key="11">
    <source>
        <dbReference type="SAM" id="MobiDB-lite"/>
    </source>
</evidence>
<keyword evidence="8 10" id="KW-0472">Membrane</keyword>
<feature type="transmembrane region" description="Helical" evidence="12">
    <location>
        <begin position="223"/>
        <end position="247"/>
    </location>
</feature>
<accession>A0A8D0H0Z5</accession>
<organism evidence="14 15">
    <name type="scientific">Sphenodon punctatus</name>
    <name type="common">Tuatara</name>
    <name type="synonym">Hatteria punctata</name>
    <dbReference type="NCBI Taxonomy" id="8508"/>
    <lineage>
        <taxon>Eukaryota</taxon>
        <taxon>Metazoa</taxon>
        <taxon>Chordata</taxon>
        <taxon>Craniata</taxon>
        <taxon>Vertebrata</taxon>
        <taxon>Euteleostomi</taxon>
        <taxon>Lepidosauria</taxon>
        <taxon>Sphenodontia</taxon>
        <taxon>Sphenodontidae</taxon>
        <taxon>Sphenodon</taxon>
    </lineage>
</organism>
<comment type="pathway">
    <text evidence="4">Sphingolipid metabolism.</text>
</comment>
<feature type="domain" description="TLC" evidence="13">
    <location>
        <begin position="1"/>
        <end position="255"/>
    </location>
</feature>
<reference evidence="14" key="2">
    <citation type="submission" date="2025-09" db="UniProtKB">
        <authorList>
            <consortium name="Ensembl"/>
        </authorList>
    </citation>
    <scope>IDENTIFICATION</scope>
</reference>
<keyword evidence="7 12" id="KW-1133">Transmembrane helix</keyword>
<dbReference type="SMART" id="SM00724">
    <property type="entry name" value="TLC"/>
    <property type="match status" value="1"/>
</dbReference>
<dbReference type="GO" id="GO:0046513">
    <property type="term" value="P:ceramide biosynthetic process"/>
    <property type="evidence" value="ECO:0007669"/>
    <property type="project" value="Ensembl"/>
</dbReference>
<dbReference type="Ensembl" id="ENSSPUT00000015413.1">
    <property type="protein sequence ID" value="ENSSPUP00000014443.1"/>
    <property type="gene ID" value="ENSSPUG00000011135.1"/>
</dbReference>
<dbReference type="AlphaFoldDB" id="A0A8D0H0Z5"/>
<evidence type="ECO:0000256" key="8">
    <source>
        <dbReference type="ARBA" id="ARBA00023136"/>
    </source>
</evidence>
<dbReference type="UniPathway" id="UPA00222"/>
<comment type="subcellular location">
    <subcellularLocation>
        <location evidence="1">Endomembrane system</location>
        <topology evidence="1">Multi-pass membrane protein</topology>
    </subcellularLocation>
    <subcellularLocation>
        <location evidence="2">Endoplasmic reticulum membrane</location>
    </subcellularLocation>
</comment>
<dbReference type="PROSITE" id="PS50922">
    <property type="entry name" value="TLC"/>
    <property type="match status" value="1"/>
</dbReference>